<gene>
    <name evidence="2" type="ORF">EDE11_1245</name>
</gene>
<protein>
    <submittedName>
        <fullName evidence="2">Uncharacterized protein</fullName>
    </submittedName>
</protein>
<name>A0ABY2CL60_METMH</name>
<feature type="region of interest" description="Disordered" evidence="1">
    <location>
        <begin position="1"/>
        <end position="27"/>
    </location>
</feature>
<comment type="caution">
    <text evidence="2">The sequence shown here is derived from an EMBL/GenBank/DDBJ whole genome shotgun (WGS) entry which is preliminary data.</text>
</comment>
<dbReference type="Proteomes" id="UP000295649">
    <property type="component" value="Unassembled WGS sequence"/>
</dbReference>
<evidence type="ECO:0000256" key="1">
    <source>
        <dbReference type="SAM" id="MobiDB-lite"/>
    </source>
</evidence>
<dbReference type="EMBL" id="SMCN01000024">
    <property type="protein sequence ID" value="TCV78231.1"/>
    <property type="molecule type" value="Genomic_DNA"/>
</dbReference>
<sequence length="49" mass="5775">MNNIDKLTRCANTEQTKTQKLQSHSTESAKRVKLEFIRFTAWWRMACGD</sequence>
<organism evidence="2 3">
    <name type="scientific">Methylomonas methanica</name>
    <dbReference type="NCBI Taxonomy" id="421"/>
    <lineage>
        <taxon>Bacteria</taxon>
        <taxon>Pseudomonadati</taxon>
        <taxon>Pseudomonadota</taxon>
        <taxon>Gammaproteobacteria</taxon>
        <taxon>Methylococcales</taxon>
        <taxon>Methylococcaceae</taxon>
        <taxon>Methylomonas</taxon>
    </lineage>
</organism>
<evidence type="ECO:0000313" key="2">
    <source>
        <dbReference type="EMBL" id="TCV78231.1"/>
    </source>
</evidence>
<keyword evidence="3" id="KW-1185">Reference proteome</keyword>
<proteinExistence type="predicted"/>
<accession>A0ABY2CL60</accession>
<feature type="compositionally biased region" description="Polar residues" evidence="1">
    <location>
        <begin position="1"/>
        <end position="26"/>
    </location>
</feature>
<evidence type="ECO:0000313" key="3">
    <source>
        <dbReference type="Proteomes" id="UP000295649"/>
    </source>
</evidence>
<reference evidence="2 3" key="1">
    <citation type="submission" date="2019-03" db="EMBL/GenBank/DDBJ databases">
        <title>Systems level insights into methane cycling in arid and semi-arid ecosystems.</title>
        <authorList>
            <person name="Kalyuzhnaya M."/>
        </authorList>
    </citation>
    <scope>NUCLEOTIDE SEQUENCE [LARGE SCALE GENOMIC DNA]</scope>
    <source>
        <strain evidence="2 3">S-1</strain>
    </source>
</reference>